<reference evidence="2 3" key="1">
    <citation type="submission" date="2024-04" db="EMBL/GenBank/DDBJ databases">
        <title>Defined microbial consortia suppress multidrug-resistant proinflammatory Enterobacteriaceae via ecological control.</title>
        <authorList>
            <person name="Furuichi M."/>
            <person name="Kawaguchi T."/>
            <person name="Pust M."/>
            <person name="Yasuma K."/>
            <person name="Plichta D."/>
            <person name="Hasegawa N."/>
            <person name="Ohya T."/>
            <person name="Bhattarai S."/>
            <person name="Sasajima S."/>
            <person name="Aoto Y."/>
            <person name="Tuganbaev T."/>
            <person name="Yaginuma M."/>
            <person name="Ueda M."/>
            <person name="Okahashi N."/>
            <person name="Amafuji K."/>
            <person name="Kiridooshi Y."/>
            <person name="Sugita K."/>
            <person name="Strazar M."/>
            <person name="Skelly A."/>
            <person name="Suda W."/>
            <person name="Hattori M."/>
            <person name="Nakamoto N."/>
            <person name="Caballero S."/>
            <person name="Norman J."/>
            <person name="Olle B."/>
            <person name="Tanoue T."/>
            <person name="Arita M."/>
            <person name="Bucci V."/>
            <person name="Atarashi K."/>
            <person name="Xavier R."/>
            <person name="Honda K."/>
        </authorList>
    </citation>
    <scope>NUCLEOTIDE SEQUENCE [LARGE SCALE GENOMIC DNA]</scope>
    <source>
        <strain evidence="3">f13</strain>
    </source>
</reference>
<sequence length="606" mass="68004">MNDLKEFNQLTEELNRIAIHLPCEECTVNAADFGVRPGEEWDNAKAFGEALAYCRKVGAARLTVPKGVYYFKSCEGDAHISLDDMEDFTLDGNGSEFIFESLYSYISIRRSRRVLVENLILDWNWEKAPLASVGVVTKVAEDGSYLECSFPEYESVSADMKFSIVGPFDAARYTPGCPGGIEFRPYRNDHVKKSGDEVSDEKMQQLVRELSNVFLPKQEKAGENVLRFYTVDANFTKAHFKRGDCFRFRHYEYSILTVPIEDSRDVTLDHVTIYGSPGNGFVGNGDIHGLHFKSCRVTVRPGTIRSISTVTDCLHVCNSQGNFIIEDCEFGYAGDDCINIHDNSSMGIVPMGPHTLLALRVTKEAVLFEAGYPVELRNPDLSPTGFSSVVQEVSYRPEERSCVLTFEDPLPEKLSPDTVLWNKRFQTHNYIIRNCRFVNNRARGVLLQGSNGLVENNIFENIQGAAIQIETGCESRWSEGHGVKNLILRGNIIRHCDLNAWQMAELYMGVYLPDGRTGTPVFENILIENNSFIDCPRLAMYLSSCRNVIVRNNAIINAGKLPLDAHNYGSSTLEGPIYGEEYHGIIQFEKASDCAEEGNRIISTLL</sequence>
<dbReference type="InterPro" id="IPR006626">
    <property type="entry name" value="PbH1"/>
</dbReference>
<dbReference type="InterPro" id="IPR011050">
    <property type="entry name" value="Pectin_lyase_fold/virulence"/>
</dbReference>
<dbReference type="Pfam" id="PF13229">
    <property type="entry name" value="Beta_helix"/>
    <property type="match status" value="1"/>
</dbReference>
<organism evidence="2 3">
    <name type="scientific">Enterocloster alcoholdehydrogenati</name>
    <dbReference type="NCBI Taxonomy" id="2547410"/>
    <lineage>
        <taxon>Bacteria</taxon>
        <taxon>Bacillati</taxon>
        <taxon>Bacillota</taxon>
        <taxon>Clostridia</taxon>
        <taxon>Lachnospirales</taxon>
        <taxon>Lachnospiraceae</taxon>
        <taxon>Enterocloster</taxon>
    </lineage>
</organism>
<evidence type="ECO:0000313" key="3">
    <source>
        <dbReference type="Proteomes" id="UP001600894"/>
    </source>
</evidence>
<dbReference type="SUPFAM" id="SSF51126">
    <property type="entry name" value="Pectin lyase-like"/>
    <property type="match status" value="1"/>
</dbReference>
<gene>
    <name evidence="2" type="ORF">F130042H8_36060</name>
</gene>
<keyword evidence="3" id="KW-1185">Reference proteome</keyword>
<dbReference type="RefSeq" id="WP_176255261.1">
    <property type="nucleotide sequence ID" value="NZ_BAABXL010000001.1"/>
</dbReference>
<dbReference type="SMART" id="SM00710">
    <property type="entry name" value="PbH1"/>
    <property type="match status" value="7"/>
</dbReference>
<accession>A0ABQ0B2U5</accession>
<dbReference type="InterPro" id="IPR012334">
    <property type="entry name" value="Pectin_lyas_fold"/>
</dbReference>
<dbReference type="EMBL" id="BAABXL010000001">
    <property type="protein sequence ID" value="GAA6270546.1"/>
    <property type="molecule type" value="Genomic_DNA"/>
</dbReference>
<dbReference type="Proteomes" id="UP001600894">
    <property type="component" value="Unassembled WGS sequence"/>
</dbReference>
<proteinExistence type="predicted"/>
<evidence type="ECO:0000259" key="1">
    <source>
        <dbReference type="Pfam" id="PF13229"/>
    </source>
</evidence>
<protein>
    <recommendedName>
        <fullName evidence="1">Right handed beta helix domain-containing protein</fullName>
    </recommendedName>
</protein>
<dbReference type="Gene3D" id="2.160.20.10">
    <property type="entry name" value="Single-stranded right-handed beta-helix, Pectin lyase-like"/>
    <property type="match status" value="2"/>
</dbReference>
<evidence type="ECO:0000313" key="2">
    <source>
        <dbReference type="EMBL" id="GAA6270546.1"/>
    </source>
</evidence>
<feature type="domain" description="Right handed beta helix" evidence="1">
    <location>
        <begin position="429"/>
        <end position="559"/>
    </location>
</feature>
<comment type="caution">
    <text evidence="2">The sequence shown here is derived from an EMBL/GenBank/DDBJ whole genome shotgun (WGS) entry which is preliminary data.</text>
</comment>
<name>A0ABQ0B2U5_9FIRM</name>
<dbReference type="InterPro" id="IPR039448">
    <property type="entry name" value="Beta_helix"/>
</dbReference>